<comment type="caution">
    <text evidence="1">The sequence shown here is derived from an EMBL/GenBank/DDBJ whole genome shotgun (WGS) entry which is preliminary data.</text>
</comment>
<feature type="non-terminal residue" evidence="1">
    <location>
        <position position="1"/>
    </location>
</feature>
<organism evidence="1">
    <name type="scientific">marine sediment metagenome</name>
    <dbReference type="NCBI Taxonomy" id="412755"/>
    <lineage>
        <taxon>unclassified sequences</taxon>
        <taxon>metagenomes</taxon>
        <taxon>ecological metagenomes</taxon>
    </lineage>
</organism>
<proteinExistence type="predicted"/>
<name>X1NZ04_9ZZZZ</name>
<gene>
    <name evidence="1" type="ORF">S06H3_25238</name>
</gene>
<dbReference type="AlphaFoldDB" id="X1NZ04"/>
<protein>
    <submittedName>
        <fullName evidence="1">Uncharacterized protein</fullName>
    </submittedName>
</protein>
<dbReference type="EMBL" id="BARV01014482">
    <property type="protein sequence ID" value="GAI31985.1"/>
    <property type="molecule type" value="Genomic_DNA"/>
</dbReference>
<evidence type="ECO:0000313" key="1">
    <source>
        <dbReference type="EMBL" id="GAI31985.1"/>
    </source>
</evidence>
<reference evidence="1" key="1">
    <citation type="journal article" date="2014" name="Front. Microbiol.">
        <title>High frequency of phylogenetically diverse reductive dehalogenase-homologous genes in deep subseafloor sedimentary metagenomes.</title>
        <authorList>
            <person name="Kawai M."/>
            <person name="Futagami T."/>
            <person name="Toyoda A."/>
            <person name="Takaki Y."/>
            <person name="Nishi S."/>
            <person name="Hori S."/>
            <person name="Arai W."/>
            <person name="Tsubouchi T."/>
            <person name="Morono Y."/>
            <person name="Uchiyama I."/>
            <person name="Ito T."/>
            <person name="Fujiyama A."/>
            <person name="Inagaki F."/>
            <person name="Takami H."/>
        </authorList>
    </citation>
    <scope>NUCLEOTIDE SEQUENCE</scope>
    <source>
        <strain evidence="1">Expedition CK06-06</strain>
    </source>
</reference>
<sequence length="32" mass="3367">TAHPENEHGKIADFTVNVPGQIFGGSKEVSSI</sequence>
<feature type="non-terminal residue" evidence="1">
    <location>
        <position position="32"/>
    </location>
</feature>
<accession>X1NZ04</accession>